<dbReference type="Proteomes" id="UP001166674">
    <property type="component" value="Unassembled WGS sequence"/>
</dbReference>
<keyword evidence="2" id="KW-1185">Reference proteome</keyword>
<organism evidence="1 2">
    <name type="scientific">Sciurus carolinensis</name>
    <name type="common">Eastern gray squirrel</name>
    <dbReference type="NCBI Taxonomy" id="30640"/>
    <lineage>
        <taxon>Eukaryota</taxon>
        <taxon>Metazoa</taxon>
        <taxon>Chordata</taxon>
        <taxon>Craniata</taxon>
        <taxon>Vertebrata</taxon>
        <taxon>Euteleostomi</taxon>
        <taxon>Mammalia</taxon>
        <taxon>Eutheria</taxon>
        <taxon>Euarchontoglires</taxon>
        <taxon>Glires</taxon>
        <taxon>Rodentia</taxon>
        <taxon>Sciuromorpha</taxon>
        <taxon>Sciuridae</taxon>
        <taxon>Sciurinae</taxon>
        <taxon>Sciurini</taxon>
        <taxon>Sciurus</taxon>
    </lineage>
</organism>
<sequence>MLFMKALENAEGPPPPGRQAAENFQQEINDQSLENIQQYYHKLRTFYLELSNLPTDASITAIKTDQLIHPINALDELCCLVKSFVHPKPGTSRSLGSGLIPVSSVLCYHLRTNQITMCSMQRSTPSMPLEQAAILEWSHRMLPKCTMPAMTSCKSISSSEISSLGCSKDVEVSASPGTLQ</sequence>
<dbReference type="EMBL" id="JAATJV010180765">
    <property type="protein sequence ID" value="MBZ3872000.1"/>
    <property type="molecule type" value="Genomic_DNA"/>
</dbReference>
<protein>
    <submittedName>
        <fullName evidence="1">Phosphatidylinositol 3,4,5-trisphosphate-dependent Rac exchanger 1 protein</fullName>
    </submittedName>
</protein>
<proteinExistence type="predicted"/>
<evidence type="ECO:0000313" key="1">
    <source>
        <dbReference type="EMBL" id="MBZ3872000.1"/>
    </source>
</evidence>
<evidence type="ECO:0000313" key="2">
    <source>
        <dbReference type="Proteomes" id="UP001166674"/>
    </source>
</evidence>
<gene>
    <name evidence="1" type="ORF">SUZIE_115750</name>
</gene>
<dbReference type="AlphaFoldDB" id="A0AA41MHC7"/>
<reference evidence="1" key="1">
    <citation type="submission" date="2020-03" db="EMBL/GenBank/DDBJ databases">
        <title>Studies in the Genomics of Life Span.</title>
        <authorList>
            <person name="Glass D."/>
        </authorList>
    </citation>
    <scope>NUCLEOTIDE SEQUENCE</scope>
    <source>
        <strain evidence="1">SUZIE</strain>
        <tissue evidence="1">Muscle</tissue>
    </source>
</reference>
<name>A0AA41MHC7_SCICA</name>
<comment type="caution">
    <text evidence="1">The sequence shown here is derived from an EMBL/GenBank/DDBJ whole genome shotgun (WGS) entry which is preliminary data.</text>
</comment>
<accession>A0AA41MHC7</accession>